<dbReference type="Gene3D" id="3.40.50.1260">
    <property type="entry name" value="Phosphoglycerate kinase, N-terminal domain"/>
    <property type="match status" value="2"/>
</dbReference>
<evidence type="ECO:0000256" key="4">
    <source>
        <dbReference type="ARBA" id="ARBA00008982"/>
    </source>
</evidence>
<dbReference type="Pfam" id="PF00162">
    <property type="entry name" value="PGK"/>
    <property type="match status" value="1"/>
</dbReference>
<dbReference type="EC" id="2.7.2.3" evidence="6 14"/>
<evidence type="ECO:0000313" key="19">
    <source>
        <dbReference type="Proteomes" id="UP000321272"/>
    </source>
</evidence>
<keyword evidence="10 14" id="KW-0547">Nucleotide-binding</keyword>
<organism evidence="18 19">
    <name type="scientific">Pistricoccus aurantiacus</name>
    <dbReference type="NCBI Taxonomy" id="1883414"/>
    <lineage>
        <taxon>Bacteria</taxon>
        <taxon>Pseudomonadati</taxon>
        <taxon>Pseudomonadota</taxon>
        <taxon>Gammaproteobacteria</taxon>
        <taxon>Oceanospirillales</taxon>
        <taxon>Halomonadaceae</taxon>
        <taxon>Pistricoccus</taxon>
    </lineage>
</organism>
<feature type="binding site" evidence="15">
    <location>
        <position position="114"/>
    </location>
    <ligand>
        <name>(2R)-3-phosphoglycerate</name>
        <dbReference type="ChEBI" id="CHEBI:58272"/>
    </ligand>
</feature>
<dbReference type="GO" id="GO:0005524">
    <property type="term" value="F:ATP binding"/>
    <property type="evidence" value="ECO:0007669"/>
    <property type="project" value="UniProtKB-KW"/>
</dbReference>
<sequence length="388" mass="41326">MNVYKMTDLELTSQRLLIREDLNVPIKDGRVTSDARLKACLPTIEAAQKAGAKVMLMSHLGRPTEGEPEEQFSLAPVADRLGDLLGIPVRLVENYLDVALDLIDGEIVLLENVRFNKGEKSDDDQLAKTYANLCDIFVMDAFGTAHRAQASTHGVARYAKKACAGPLLARELEVLEQALASPARPMVAIVGGSKVSTKLDVLNALSYKCDQLIVGGGIANTFIAAAGHNVGKSLYEEDLIDQAKALMEKVDIPLPTDVIVATEFAETAEAVTKPVDQVNNDEMILDIGPDTAARFGALLKDAGTILWNGPVGVFEIDQFGHGTEILSRAIAESDAFSIAGGGDTLAAIDKYGIAQQVSYISTGGGAFLEYVEGKQLPAVAALEEAASR</sequence>
<evidence type="ECO:0000256" key="16">
    <source>
        <dbReference type="PIRSR" id="PIRSR000724-2"/>
    </source>
</evidence>
<dbReference type="GO" id="GO:0004618">
    <property type="term" value="F:phosphoglycerate kinase activity"/>
    <property type="evidence" value="ECO:0007669"/>
    <property type="project" value="UniProtKB-UniRule"/>
</dbReference>
<feature type="binding site" evidence="14">
    <location>
        <position position="147"/>
    </location>
    <ligand>
        <name>substrate</name>
    </ligand>
</feature>
<keyword evidence="19" id="KW-1185">Reference proteome</keyword>
<comment type="catalytic activity">
    <reaction evidence="1 14 17">
        <text>(2R)-3-phosphoglycerate + ATP = (2R)-3-phospho-glyceroyl phosphate + ADP</text>
        <dbReference type="Rhea" id="RHEA:14801"/>
        <dbReference type="ChEBI" id="CHEBI:30616"/>
        <dbReference type="ChEBI" id="CHEBI:57604"/>
        <dbReference type="ChEBI" id="CHEBI:58272"/>
        <dbReference type="ChEBI" id="CHEBI:456216"/>
        <dbReference type="EC" id="2.7.2.3"/>
    </reaction>
</comment>
<feature type="binding site" evidence="14">
    <location>
        <position position="114"/>
    </location>
    <ligand>
        <name>substrate</name>
    </ligand>
</feature>
<comment type="subcellular location">
    <subcellularLocation>
        <location evidence="2 14">Cytoplasm</location>
    </subcellularLocation>
</comment>
<evidence type="ECO:0000256" key="8">
    <source>
        <dbReference type="ARBA" id="ARBA00022490"/>
    </source>
</evidence>
<comment type="subunit">
    <text evidence="5 14">Monomer.</text>
</comment>
<evidence type="ECO:0000256" key="3">
    <source>
        <dbReference type="ARBA" id="ARBA00004838"/>
    </source>
</evidence>
<feature type="binding site" evidence="15">
    <location>
        <position position="147"/>
    </location>
    <ligand>
        <name>(2R)-3-phosphoglycerate</name>
        <dbReference type="ChEBI" id="CHEBI:58272"/>
    </ligand>
</feature>
<dbReference type="Proteomes" id="UP000321272">
    <property type="component" value="Chromosome"/>
</dbReference>
<evidence type="ECO:0000256" key="1">
    <source>
        <dbReference type="ARBA" id="ARBA00000642"/>
    </source>
</evidence>
<dbReference type="UniPathway" id="UPA00109">
    <property type="reaction ID" value="UER00185"/>
</dbReference>
<feature type="binding site" evidence="14 16">
    <location>
        <position position="198"/>
    </location>
    <ligand>
        <name>ATP</name>
        <dbReference type="ChEBI" id="CHEBI:30616"/>
    </ligand>
</feature>
<dbReference type="OrthoDB" id="9808460at2"/>
<evidence type="ECO:0000256" key="7">
    <source>
        <dbReference type="ARBA" id="ARBA00016471"/>
    </source>
</evidence>
<dbReference type="FunFam" id="3.40.50.1260:FF:000002">
    <property type="entry name" value="Phosphoglycerate kinase"/>
    <property type="match status" value="1"/>
</dbReference>
<feature type="binding site" evidence="14 16">
    <location>
        <position position="315"/>
    </location>
    <ligand>
        <name>ATP</name>
        <dbReference type="ChEBI" id="CHEBI:30616"/>
    </ligand>
</feature>
<dbReference type="HAMAP" id="MF_00145">
    <property type="entry name" value="Phosphoglyc_kinase"/>
    <property type="match status" value="1"/>
</dbReference>
<feature type="binding site" evidence="15">
    <location>
        <position position="36"/>
    </location>
    <ligand>
        <name>(2R)-3-phosphoglycerate</name>
        <dbReference type="ChEBI" id="CHEBI:58272"/>
    </ligand>
</feature>
<evidence type="ECO:0000256" key="15">
    <source>
        <dbReference type="PIRSR" id="PIRSR000724-1"/>
    </source>
</evidence>
<feature type="binding site" evidence="14 16">
    <location>
        <begin position="341"/>
        <end position="344"/>
    </location>
    <ligand>
        <name>ATP</name>
        <dbReference type="ChEBI" id="CHEBI:30616"/>
    </ligand>
</feature>
<dbReference type="GO" id="GO:0006096">
    <property type="term" value="P:glycolytic process"/>
    <property type="evidence" value="ECO:0007669"/>
    <property type="project" value="UniProtKB-UniRule"/>
</dbReference>
<evidence type="ECO:0000256" key="2">
    <source>
        <dbReference type="ARBA" id="ARBA00004496"/>
    </source>
</evidence>
<dbReference type="GO" id="GO:0005829">
    <property type="term" value="C:cytosol"/>
    <property type="evidence" value="ECO:0007669"/>
    <property type="project" value="TreeGrafter"/>
</dbReference>
<protein>
    <recommendedName>
        <fullName evidence="7 14">Phosphoglycerate kinase</fullName>
        <ecNumber evidence="6 14">2.7.2.3</ecNumber>
    </recommendedName>
</protein>
<evidence type="ECO:0000256" key="5">
    <source>
        <dbReference type="ARBA" id="ARBA00011245"/>
    </source>
</evidence>
<evidence type="ECO:0000256" key="14">
    <source>
        <dbReference type="HAMAP-Rule" id="MF_00145"/>
    </source>
</evidence>
<feature type="binding site" evidence="14 15">
    <location>
        <begin position="21"/>
        <end position="23"/>
    </location>
    <ligand>
        <name>substrate</name>
    </ligand>
</feature>
<dbReference type="PIRSF" id="PIRSF000724">
    <property type="entry name" value="Pgk"/>
    <property type="match status" value="1"/>
</dbReference>
<dbReference type="AlphaFoldDB" id="A0A5B8SPZ9"/>
<evidence type="ECO:0000256" key="11">
    <source>
        <dbReference type="ARBA" id="ARBA00022777"/>
    </source>
</evidence>
<keyword evidence="9 14" id="KW-0808">Transferase</keyword>
<dbReference type="GO" id="GO:0006094">
    <property type="term" value="P:gluconeogenesis"/>
    <property type="evidence" value="ECO:0007669"/>
    <property type="project" value="TreeGrafter"/>
</dbReference>
<dbReference type="GO" id="GO:0043531">
    <property type="term" value="F:ADP binding"/>
    <property type="evidence" value="ECO:0007669"/>
    <property type="project" value="TreeGrafter"/>
</dbReference>
<feature type="binding site" evidence="14 15">
    <location>
        <begin position="59"/>
        <end position="62"/>
    </location>
    <ligand>
        <name>substrate</name>
    </ligand>
</feature>
<evidence type="ECO:0000256" key="12">
    <source>
        <dbReference type="ARBA" id="ARBA00022840"/>
    </source>
</evidence>
<keyword evidence="11 14" id="KW-0418">Kinase</keyword>
<comment type="caution">
    <text evidence="14">Lacks conserved residue(s) required for the propagation of feature annotation.</text>
</comment>
<evidence type="ECO:0000313" key="18">
    <source>
        <dbReference type="EMBL" id="QEA38087.1"/>
    </source>
</evidence>
<dbReference type="PANTHER" id="PTHR11406:SF23">
    <property type="entry name" value="PHOSPHOGLYCERATE KINASE 1, CHLOROPLASTIC-RELATED"/>
    <property type="match status" value="1"/>
</dbReference>
<evidence type="ECO:0000256" key="17">
    <source>
        <dbReference type="RuleBase" id="RU000532"/>
    </source>
</evidence>
<dbReference type="InterPro" id="IPR036043">
    <property type="entry name" value="Phosphoglycerate_kinase_sf"/>
</dbReference>
<comment type="similarity">
    <text evidence="4 14 17">Belongs to the phosphoglycerate kinase family.</text>
</comment>
<gene>
    <name evidence="14" type="primary">pgk</name>
    <name evidence="18" type="ORF">FGL86_02715</name>
</gene>
<keyword evidence="13 14" id="KW-0324">Glycolysis</keyword>
<dbReference type="EMBL" id="CP042382">
    <property type="protein sequence ID" value="QEA38087.1"/>
    <property type="molecule type" value="Genomic_DNA"/>
</dbReference>
<dbReference type="PANTHER" id="PTHR11406">
    <property type="entry name" value="PHOSPHOGLYCERATE KINASE"/>
    <property type="match status" value="1"/>
</dbReference>
<feature type="binding site" evidence="14">
    <location>
        <position position="36"/>
    </location>
    <ligand>
        <name>substrate</name>
    </ligand>
</feature>
<evidence type="ECO:0000256" key="9">
    <source>
        <dbReference type="ARBA" id="ARBA00022679"/>
    </source>
</evidence>
<dbReference type="PRINTS" id="PR00477">
    <property type="entry name" value="PHGLYCKINASE"/>
</dbReference>
<keyword evidence="8 14" id="KW-0963">Cytoplasm</keyword>
<name>A0A5B8SPZ9_9GAMM</name>
<accession>A0A5B8SPZ9</accession>
<reference evidence="18 19" key="1">
    <citation type="submission" date="2019-06" db="EMBL/GenBank/DDBJ databases">
        <title>Genome analyses of bacteria isolated from kimchi.</title>
        <authorList>
            <person name="Lee S."/>
            <person name="Ahn S."/>
            <person name="Roh S."/>
        </authorList>
    </citation>
    <scope>NUCLEOTIDE SEQUENCE [LARGE SCALE GENOMIC DNA]</scope>
    <source>
        <strain evidence="18 19">CBA4606</strain>
    </source>
</reference>
<proteinExistence type="inferred from homology"/>
<dbReference type="InterPro" id="IPR015824">
    <property type="entry name" value="Phosphoglycerate_kinase_N"/>
</dbReference>
<evidence type="ECO:0000256" key="10">
    <source>
        <dbReference type="ARBA" id="ARBA00022741"/>
    </source>
</evidence>
<dbReference type="FunFam" id="3.40.50.1260:FF:000001">
    <property type="entry name" value="Phosphoglycerate kinase"/>
    <property type="match status" value="1"/>
</dbReference>
<comment type="pathway">
    <text evidence="3 14">Carbohydrate degradation; glycolysis; pyruvate from D-glyceraldehyde 3-phosphate: step 2/5.</text>
</comment>
<dbReference type="SUPFAM" id="SSF53748">
    <property type="entry name" value="Phosphoglycerate kinase"/>
    <property type="match status" value="1"/>
</dbReference>
<keyword evidence="12 14" id="KW-0067">ATP-binding</keyword>
<dbReference type="KEGG" id="paur:FGL86_02715"/>
<evidence type="ECO:0000256" key="13">
    <source>
        <dbReference type="ARBA" id="ARBA00023152"/>
    </source>
</evidence>
<dbReference type="RefSeq" id="WP_147183155.1">
    <property type="nucleotide sequence ID" value="NZ_CP042382.1"/>
</dbReference>
<evidence type="ECO:0000256" key="6">
    <source>
        <dbReference type="ARBA" id="ARBA00013061"/>
    </source>
</evidence>
<dbReference type="InterPro" id="IPR001576">
    <property type="entry name" value="Phosphoglycerate_kinase"/>
</dbReference>